<comment type="caution">
    <text evidence="1">The sequence shown here is derived from an EMBL/GenBank/DDBJ whole genome shotgun (WGS) entry which is preliminary data.</text>
</comment>
<dbReference type="GO" id="GO:0016020">
    <property type="term" value="C:membrane"/>
    <property type="evidence" value="ECO:0007669"/>
    <property type="project" value="InterPro"/>
</dbReference>
<organism evidence="1">
    <name type="scientific">marine sediment metagenome</name>
    <dbReference type="NCBI Taxonomy" id="412755"/>
    <lineage>
        <taxon>unclassified sequences</taxon>
        <taxon>metagenomes</taxon>
        <taxon>ecological metagenomes</taxon>
    </lineage>
</organism>
<feature type="non-terminal residue" evidence="1">
    <location>
        <position position="273"/>
    </location>
</feature>
<dbReference type="GO" id="GO:0005509">
    <property type="term" value="F:calcium ion binding"/>
    <property type="evidence" value="ECO:0007669"/>
    <property type="project" value="InterPro"/>
</dbReference>
<dbReference type="InterPro" id="IPR015919">
    <property type="entry name" value="Cadherin-like_sf"/>
</dbReference>
<accession>X0VTZ2</accession>
<dbReference type="AlphaFoldDB" id="X0VTZ2"/>
<name>X0VTZ2_9ZZZZ</name>
<gene>
    <name evidence="1" type="ORF">S01H1_32539</name>
</gene>
<dbReference type="EMBL" id="BARS01020153">
    <property type="protein sequence ID" value="GAG03986.1"/>
    <property type="molecule type" value="Genomic_DNA"/>
</dbReference>
<evidence type="ECO:0000313" key="1">
    <source>
        <dbReference type="EMBL" id="GAG03986.1"/>
    </source>
</evidence>
<reference evidence="1" key="1">
    <citation type="journal article" date="2014" name="Front. Microbiol.">
        <title>High frequency of phylogenetically diverse reductive dehalogenase-homologous genes in deep subseafloor sedimentary metagenomes.</title>
        <authorList>
            <person name="Kawai M."/>
            <person name="Futagami T."/>
            <person name="Toyoda A."/>
            <person name="Takaki Y."/>
            <person name="Nishi S."/>
            <person name="Hori S."/>
            <person name="Arai W."/>
            <person name="Tsubouchi T."/>
            <person name="Morono Y."/>
            <person name="Uchiyama I."/>
            <person name="Ito T."/>
            <person name="Fujiyama A."/>
            <person name="Inagaki F."/>
            <person name="Takami H."/>
        </authorList>
    </citation>
    <scope>NUCLEOTIDE SEQUENCE</scope>
    <source>
        <strain evidence="1">Expedition CK06-06</strain>
    </source>
</reference>
<dbReference type="Pfam" id="PF17963">
    <property type="entry name" value="Big_9"/>
    <property type="match status" value="2"/>
</dbReference>
<evidence type="ECO:0008006" key="2">
    <source>
        <dbReference type="Google" id="ProtNLM"/>
    </source>
</evidence>
<feature type="non-terminal residue" evidence="1">
    <location>
        <position position="1"/>
    </location>
</feature>
<proteinExistence type="predicted"/>
<dbReference type="Gene3D" id="2.60.40.10">
    <property type="entry name" value="Immunoglobulins"/>
    <property type="match status" value="3"/>
</dbReference>
<dbReference type="SUPFAM" id="SSF49313">
    <property type="entry name" value="Cadherin-like"/>
    <property type="match status" value="2"/>
</dbReference>
<sequence>FFTWIPSYTDSGNYKIIFILKDARGAITKDSVNIIVVDANRAPVITNISDTTFYVNVSDSLIFYIDAEDPDGDLLSYNLAGKPPGASYDRILTRKFRWIPDFSQFGTYYLKFNVEDGRGGNGFVNITIVVNHPPAFNAIGDISVFENNSVYFTLSAIDLDGDALIYSVSDIPIGASVSTEDSIIFNWHPDYYSSGSYSIKLMVADGKYGYDEAVVQISVKNVNQPPVIEFITTKAVNAGKTLQFVVKASDIDNEKLTFSASNLPSGAAFDSLT</sequence>
<dbReference type="InterPro" id="IPR013783">
    <property type="entry name" value="Ig-like_fold"/>
</dbReference>
<protein>
    <recommendedName>
        <fullName evidence="2">Cadherin domain-containing protein</fullName>
    </recommendedName>
</protein>